<sequence>MKLVDGNGGTIMQVKTMKRQDERLVVRGMAMGGMPMTAFVKPEELWSAFHLLSWDIVKYMPVMLWKGFQRSRILKKKK</sequence>
<organism evidence="1">
    <name type="scientific">uncultured Desulfobacterium sp</name>
    <dbReference type="NCBI Taxonomy" id="201089"/>
    <lineage>
        <taxon>Bacteria</taxon>
        <taxon>Pseudomonadati</taxon>
        <taxon>Thermodesulfobacteriota</taxon>
        <taxon>Desulfobacteria</taxon>
        <taxon>Desulfobacterales</taxon>
        <taxon>Desulfobacteriaceae</taxon>
        <taxon>Desulfobacterium</taxon>
        <taxon>environmental samples</taxon>
    </lineage>
</organism>
<dbReference type="AlphaFoldDB" id="E1YAB5"/>
<reference evidence="1" key="1">
    <citation type="journal article" date="2011" name="Environ. Microbiol.">
        <title>Genomic insights into the metabolic potential of the polycyclic aromatic hydrocarbon degrading sulfate-reducing Deltaproteobacterium N47.</title>
        <authorList>
            <person name="Bergmann F."/>
            <person name="Selesi D."/>
            <person name="Weinmaier T."/>
            <person name="Tischler P."/>
            <person name="Rattei T."/>
            <person name="Meckenstock R.U."/>
        </authorList>
    </citation>
    <scope>NUCLEOTIDE SEQUENCE</scope>
</reference>
<name>E1YAB5_9BACT</name>
<accession>E1YAB5</accession>
<protein>
    <submittedName>
        <fullName evidence="1">Uncharacterized protein</fullName>
    </submittedName>
</protein>
<proteinExistence type="predicted"/>
<evidence type="ECO:0000313" key="1">
    <source>
        <dbReference type="EMBL" id="CBX27509.1"/>
    </source>
</evidence>
<dbReference type="EMBL" id="FR695866">
    <property type="protein sequence ID" value="CBX27509.1"/>
    <property type="molecule type" value="Genomic_DNA"/>
</dbReference>
<gene>
    <name evidence="1" type="ORF">N47_H23310</name>
</gene>